<name>A0A9N8WA60_9GLOM</name>
<reference evidence="2" key="1">
    <citation type="submission" date="2021-06" db="EMBL/GenBank/DDBJ databases">
        <authorList>
            <person name="Kallberg Y."/>
            <person name="Tangrot J."/>
            <person name="Rosling A."/>
        </authorList>
    </citation>
    <scope>NUCLEOTIDE SEQUENCE</scope>
    <source>
        <strain evidence="2">IA702</strain>
    </source>
</reference>
<feature type="compositionally biased region" description="Low complexity" evidence="1">
    <location>
        <begin position="186"/>
        <end position="198"/>
    </location>
</feature>
<sequence>MDLDCLISDGTEEMKKGASQLNNSFKASTLSFYHCSLKWVISRGSSHSYGDIGMLSTLRSECPLWENGTLYNYGDIGMLSTLRSECPLYLLSGHRENFSGVNAFWNKIELNRQLQDQLQTAEVEATSSLISVSKKTFATTIRNVHSAVENVNDTFTLTITGNPKTRSAEEASPIVTPPPNLRDRSPSPSYYNGNNSLNDYDEESAEKTNDHEFDVEITRKEDDNPFDVRKDEGRLIMESRD</sequence>
<keyword evidence="3" id="KW-1185">Reference proteome</keyword>
<accession>A0A9N8WA60</accession>
<comment type="caution">
    <text evidence="2">The sequence shown here is derived from an EMBL/GenBank/DDBJ whole genome shotgun (WGS) entry which is preliminary data.</text>
</comment>
<proteinExistence type="predicted"/>
<dbReference type="OrthoDB" id="2440940at2759"/>
<dbReference type="Proteomes" id="UP000789572">
    <property type="component" value="Unassembled WGS sequence"/>
</dbReference>
<feature type="compositionally biased region" description="Basic and acidic residues" evidence="1">
    <location>
        <begin position="205"/>
        <end position="241"/>
    </location>
</feature>
<dbReference type="EMBL" id="CAJVPJ010000093">
    <property type="protein sequence ID" value="CAG8476015.1"/>
    <property type="molecule type" value="Genomic_DNA"/>
</dbReference>
<organism evidence="2 3">
    <name type="scientific">Paraglomus occultum</name>
    <dbReference type="NCBI Taxonomy" id="144539"/>
    <lineage>
        <taxon>Eukaryota</taxon>
        <taxon>Fungi</taxon>
        <taxon>Fungi incertae sedis</taxon>
        <taxon>Mucoromycota</taxon>
        <taxon>Glomeromycotina</taxon>
        <taxon>Glomeromycetes</taxon>
        <taxon>Paraglomerales</taxon>
        <taxon>Paraglomeraceae</taxon>
        <taxon>Paraglomus</taxon>
    </lineage>
</organism>
<protein>
    <submittedName>
        <fullName evidence="2">5412_t:CDS:1</fullName>
    </submittedName>
</protein>
<dbReference type="AlphaFoldDB" id="A0A9N8WA60"/>
<evidence type="ECO:0000313" key="2">
    <source>
        <dbReference type="EMBL" id="CAG8476015.1"/>
    </source>
</evidence>
<gene>
    <name evidence="2" type="ORF">POCULU_LOCUS1291</name>
</gene>
<evidence type="ECO:0000256" key="1">
    <source>
        <dbReference type="SAM" id="MobiDB-lite"/>
    </source>
</evidence>
<evidence type="ECO:0000313" key="3">
    <source>
        <dbReference type="Proteomes" id="UP000789572"/>
    </source>
</evidence>
<feature type="region of interest" description="Disordered" evidence="1">
    <location>
        <begin position="160"/>
        <end position="241"/>
    </location>
</feature>